<dbReference type="RefSeq" id="WP_265689305.1">
    <property type="nucleotide sequence ID" value="NZ_JAKRRX010000198.1"/>
</dbReference>
<dbReference type="Pfam" id="PF13527">
    <property type="entry name" value="Acetyltransf_9"/>
    <property type="match status" value="1"/>
</dbReference>
<organism evidence="2 3">
    <name type="scientific">Vibrio paucivorans</name>
    <dbReference type="NCBI Taxonomy" id="2829489"/>
    <lineage>
        <taxon>Bacteria</taxon>
        <taxon>Pseudomonadati</taxon>
        <taxon>Pseudomonadota</taxon>
        <taxon>Gammaproteobacteria</taxon>
        <taxon>Vibrionales</taxon>
        <taxon>Vibrionaceae</taxon>
        <taxon>Vibrio</taxon>
    </lineage>
</organism>
<dbReference type="InterPro" id="IPR016181">
    <property type="entry name" value="Acyl_CoA_acyltransferase"/>
</dbReference>
<dbReference type="InterPro" id="IPR000182">
    <property type="entry name" value="GNAT_dom"/>
</dbReference>
<evidence type="ECO:0000313" key="3">
    <source>
        <dbReference type="Proteomes" id="UP001155586"/>
    </source>
</evidence>
<dbReference type="AlphaFoldDB" id="A0A9X3HU48"/>
<gene>
    <name evidence="2" type="ORF">MD483_20720</name>
</gene>
<protein>
    <submittedName>
        <fullName evidence="2">N-acetyltransferase</fullName>
    </submittedName>
</protein>
<dbReference type="Proteomes" id="UP001155586">
    <property type="component" value="Unassembled WGS sequence"/>
</dbReference>
<keyword evidence="3" id="KW-1185">Reference proteome</keyword>
<evidence type="ECO:0000313" key="2">
    <source>
        <dbReference type="EMBL" id="MCW8336238.1"/>
    </source>
</evidence>
<proteinExistence type="predicted"/>
<accession>A0A9X3HU48</accession>
<dbReference type="EMBL" id="JAKRRX010000198">
    <property type="protein sequence ID" value="MCW8336238.1"/>
    <property type="molecule type" value="Genomic_DNA"/>
</dbReference>
<dbReference type="Gene3D" id="3.40.630.30">
    <property type="match status" value="1"/>
</dbReference>
<reference evidence="2" key="1">
    <citation type="submission" date="2022-02" db="EMBL/GenBank/DDBJ databases">
        <title>Vibrio sp. nov., a new bacterium isolated from Bohai sea, China.</title>
        <authorList>
            <person name="Yuan Y."/>
        </authorList>
    </citation>
    <scope>NUCLEOTIDE SEQUENCE</scope>
    <source>
        <strain evidence="2">DBSS07</strain>
    </source>
</reference>
<sequence>MLIRTEAPADILAIDRLLKSAFETDAEANLVMKLRENSHLTLSLVACNDEGEVIGHAMFSPVLLEGEDYNWQGLAPVAVKSEYRKQGIAQKLVTEGLESLVEFGYPVCVVLGDPAYYSRFGFNAAEKYGFSCQWEVPAGAFQIAELVPEQLTGKGGMIQYCEEFNEL</sequence>
<feature type="domain" description="N-acetyltransferase" evidence="1">
    <location>
        <begin position="1"/>
        <end position="148"/>
    </location>
</feature>
<dbReference type="SUPFAM" id="SSF55729">
    <property type="entry name" value="Acyl-CoA N-acyltransferases (Nat)"/>
    <property type="match status" value="1"/>
</dbReference>
<dbReference type="CDD" id="cd04301">
    <property type="entry name" value="NAT_SF"/>
    <property type="match status" value="1"/>
</dbReference>
<dbReference type="GO" id="GO:0016747">
    <property type="term" value="F:acyltransferase activity, transferring groups other than amino-acyl groups"/>
    <property type="evidence" value="ECO:0007669"/>
    <property type="project" value="InterPro"/>
</dbReference>
<name>A0A9X3HU48_9VIBR</name>
<comment type="caution">
    <text evidence="2">The sequence shown here is derived from an EMBL/GenBank/DDBJ whole genome shotgun (WGS) entry which is preliminary data.</text>
</comment>
<evidence type="ECO:0000259" key="1">
    <source>
        <dbReference type="PROSITE" id="PS51186"/>
    </source>
</evidence>
<dbReference type="PROSITE" id="PS51186">
    <property type="entry name" value="GNAT"/>
    <property type="match status" value="1"/>
</dbReference>